<evidence type="ECO:0000313" key="1">
    <source>
        <dbReference type="EMBL" id="SEE77355.1"/>
    </source>
</evidence>
<evidence type="ECO:0000313" key="2">
    <source>
        <dbReference type="Proteomes" id="UP000183915"/>
    </source>
</evidence>
<protein>
    <submittedName>
        <fullName evidence="1">Uncharacterized protein</fullName>
    </submittedName>
</protein>
<keyword evidence="2" id="KW-1185">Reference proteome</keyword>
<organism evidence="1 2">
    <name type="scientific">Pseudomonas kilonensis</name>
    <dbReference type="NCBI Taxonomy" id="132476"/>
    <lineage>
        <taxon>Bacteria</taxon>
        <taxon>Pseudomonadati</taxon>
        <taxon>Pseudomonadota</taxon>
        <taxon>Gammaproteobacteria</taxon>
        <taxon>Pseudomonadales</taxon>
        <taxon>Pseudomonadaceae</taxon>
        <taxon>Pseudomonas</taxon>
    </lineage>
</organism>
<comment type="caution">
    <text evidence="1">The sequence shown here is derived from an EMBL/GenBank/DDBJ whole genome shotgun (WGS) entry which is preliminary data.</text>
</comment>
<reference evidence="1 2" key="1">
    <citation type="submission" date="2016-10" db="EMBL/GenBank/DDBJ databases">
        <authorList>
            <person name="Varghese N."/>
            <person name="Submissions S."/>
        </authorList>
    </citation>
    <scope>NUCLEOTIDE SEQUENCE [LARGE SCALE GENOMIC DNA]</scope>
    <source>
        <strain evidence="1 2">BS3780</strain>
    </source>
</reference>
<name>A0ABY0ZIR4_9PSED</name>
<gene>
    <name evidence="1" type="ORF">SAMN04490188_5651</name>
</gene>
<proteinExistence type="predicted"/>
<dbReference type="EMBL" id="FNTT01000002">
    <property type="protein sequence ID" value="SEE77355.1"/>
    <property type="molecule type" value="Genomic_DNA"/>
</dbReference>
<dbReference type="Proteomes" id="UP000183915">
    <property type="component" value="Unassembled WGS sequence"/>
</dbReference>
<sequence length="246" mass="26089">MQRCITFSLQHHETVDKSLKIPAAWYKPPFCGARSADFAGCSRRGRRAVFLWVCGQLWCAKRLCKALFSAESTLGAAASASAVNGLPSSRAGSLPQEGWWWTQVQGPPPILCGSGLARESGGSACRCGEWAAVIASKLAPTGGWWWTQVQGPPPILCGSEPARESGGSACRCGEWAGVFASRLAPTGGVVDTGSRNAADPLWERACSRWRWFSRNSALFRPSVRPPGSSPTPAPARCAVCARAPAG</sequence>
<accession>A0ABY0ZIR4</accession>